<keyword evidence="4" id="KW-0418">Kinase</keyword>
<name>A0A814L2Z4_9BILA</name>
<keyword evidence="1" id="KW-0723">Serine/threonine-protein kinase</keyword>
<feature type="domain" description="Alpha-type protein kinase" evidence="6">
    <location>
        <begin position="1"/>
        <end position="76"/>
    </location>
</feature>
<feature type="non-terminal residue" evidence="7">
    <location>
        <position position="1"/>
    </location>
</feature>
<dbReference type="GO" id="GO:0004674">
    <property type="term" value="F:protein serine/threonine kinase activity"/>
    <property type="evidence" value="ECO:0007669"/>
    <property type="project" value="UniProtKB-KW"/>
</dbReference>
<dbReference type="AlphaFoldDB" id="A0A814L2Z4"/>
<comment type="caution">
    <text evidence="7">The sequence shown here is derived from an EMBL/GenBank/DDBJ whole genome shotgun (WGS) entry which is preliminary data.</text>
</comment>
<dbReference type="PROSITE" id="PS51158">
    <property type="entry name" value="ALPHA_KINASE"/>
    <property type="match status" value="1"/>
</dbReference>
<dbReference type="Proteomes" id="UP000663879">
    <property type="component" value="Unassembled WGS sequence"/>
</dbReference>
<evidence type="ECO:0000256" key="3">
    <source>
        <dbReference type="ARBA" id="ARBA00022741"/>
    </source>
</evidence>
<dbReference type="InterPro" id="IPR011009">
    <property type="entry name" value="Kinase-like_dom_sf"/>
</dbReference>
<keyword evidence="8" id="KW-1185">Reference proteome</keyword>
<evidence type="ECO:0000256" key="2">
    <source>
        <dbReference type="ARBA" id="ARBA00022679"/>
    </source>
</evidence>
<proteinExistence type="predicted"/>
<evidence type="ECO:0000256" key="5">
    <source>
        <dbReference type="ARBA" id="ARBA00022840"/>
    </source>
</evidence>
<evidence type="ECO:0000259" key="6">
    <source>
        <dbReference type="PROSITE" id="PS51158"/>
    </source>
</evidence>
<dbReference type="InterPro" id="IPR004166">
    <property type="entry name" value="a-kinase_dom"/>
</dbReference>
<accession>A0A814L2Z4</accession>
<evidence type="ECO:0000313" key="7">
    <source>
        <dbReference type="EMBL" id="CAF1059515.1"/>
    </source>
</evidence>
<keyword evidence="3" id="KW-0547">Nucleotide-binding</keyword>
<protein>
    <recommendedName>
        <fullName evidence="6">Alpha-type protein kinase domain-containing protein</fullName>
    </recommendedName>
</protein>
<organism evidence="7 8">
    <name type="scientific">Brachionus calyciflorus</name>
    <dbReference type="NCBI Taxonomy" id="104777"/>
    <lineage>
        <taxon>Eukaryota</taxon>
        <taxon>Metazoa</taxon>
        <taxon>Spiralia</taxon>
        <taxon>Gnathifera</taxon>
        <taxon>Rotifera</taxon>
        <taxon>Eurotatoria</taxon>
        <taxon>Monogononta</taxon>
        <taxon>Pseudotrocha</taxon>
        <taxon>Ploima</taxon>
        <taxon>Brachionidae</taxon>
        <taxon>Brachionus</taxon>
    </lineage>
</organism>
<dbReference type="Gene3D" id="3.20.200.10">
    <property type="entry name" value="MHCK/EF2 kinase"/>
    <property type="match status" value="1"/>
</dbReference>
<dbReference type="PANTHER" id="PTHR45992:SF11">
    <property type="entry name" value="ALPHA-TYPE PROTEIN KINASE DOMAIN-CONTAINING PROTEIN"/>
    <property type="match status" value="1"/>
</dbReference>
<dbReference type="PANTHER" id="PTHR45992">
    <property type="entry name" value="EUKARYOTIC ELONGATION FACTOR 2 KINASE-RELATED"/>
    <property type="match status" value="1"/>
</dbReference>
<dbReference type="Pfam" id="PF02816">
    <property type="entry name" value="Alpha_kinase"/>
    <property type="match status" value="1"/>
</dbReference>
<evidence type="ECO:0000313" key="8">
    <source>
        <dbReference type="Proteomes" id="UP000663879"/>
    </source>
</evidence>
<dbReference type="OrthoDB" id="10042445at2759"/>
<dbReference type="GO" id="GO:0005524">
    <property type="term" value="F:ATP binding"/>
    <property type="evidence" value="ECO:0007669"/>
    <property type="project" value="UniProtKB-KW"/>
</dbReference>
<evidence type="ECO:0000256" key="4">
    <source>
        <dbReference type="ARBA" id="ARBA00022777"/>
    </source>
</evidence>
<evidence type="ECO:0000256" key="1">
    <source>
        <dbReference type="ARBA" id="ARBA00022527"/>
    </source>
</evidence>
<reference evidence="7" key="1">
    <citation type="submission" date="2021-02" db="EMBL/GenBank/DDBJ databases">
        <authorList>
            <person name="Nowell W R."/>
        </authorList>
    </citation>
    <scope>NUCLEOTIDE SEQUENCE</scope>
    <source>
        <strain evidence="7">Ploen Becks lab</strain>
    </source>
</reference>
<sequence>SFSHWTYQVTKEYLIVNDLQGMLVDNKHYILTDPAISSPEGYERFSTTNLALKGIKKFFQTHQCNHICKHLKLIKHAYQKLPDRDFDPLMTKILA</sequence>
<dbReference type="SUPFAM" id="SSF56112">
    <property type="entry name" value="Protein kinase-like (PK-like)"/>
    <property type="match status" value="1"/>
</dbReference>
<keyword evidence="5" id="KW-0067">ATP-binding</keyword>
<keyword evidence="2" id="KW-0808">Transferase</keyword>
<gene>
    <name evidence="7" type="ORF">OXX778_LOCUS19215</name>
</gene>
<dbReference type="EMBL" id="CAJNOC010005703">
    <property type="protein sequence ID" value="CAF1059515.1"/>
    <property type="molecule type" value="Genomic_DNA"/>
</dbReference>
<dbReference type="InterPro" id="IPR051852">
    <property type="entry name" value="Alpha-type_PK"/>
</dbReference>